<sequence length="126" mass="14810">MEDEEDYKKLRSACNKYLRAYKRKWINDNINEIENDRANKNTKSFFQKIKEQKKQYKGVVTGIKEKNGRVVEEESQYKNVWIEHFKGLLFDEATEDESEATGDESEGMDEESCEKGEEEPSKPSTL</sequence>
<keyword evidence="3" id="KW-1185">Reference proteome</keyword>
<evidence type="ECO:0000313" key="2">
    <source>
        <dbReference type="EMBL" id="KAK9675194.1"/>
    </source>
</evidence>
<comment type="caution">
    <text evidence="2">The sequence shown here is derived from an EMBL/GenBank/DDBJ whole genome shotgun (WGS) entry which is preliminary data.</text>
</comment>
<gene>
    <name evidence="2" type="ORF">QE152_g40557</name>
</gene>
<name>A0AAW1HFR5_POPJA</name>
<evidence type="ECO:0000256" key="1">
    <source>
        <dbReference type="SAM" id="MobiDB-lite"/>
    </source>
</evidence>
<feature type="region of interest" description="Disordered" evidence="1">
    <location>
        <begin position="91"/>
        <end position="126"/>
    </location>
</feature>
<reference evidence="2 3" key="1">
    <citation type="journal article" date="2024" name="BMC Genomics">
        <title>De novo assembly and annotation of Popillia japonica's genome with initial clues to its potential as an invasive pest.</title>
        <authorList>
            <person name="Cucini C."/>
            <person name="Boschi S."/>
            <person name="Funari R."/>
            <person name="Cardaioli E."/>
            <person name="Iannotti N."/>
            <person name="Marturano G."/>
            <person name="Paoli F."/>
            <person name="Bruttini M."/>
            <person name="Carapelli A."/>
            <person name="Frati F."/>
            <person name="Nardi F."/>
        </authorList>
    </citation>
    <scope>NUCLEOTIDE SEQUENCE [LARGE SCALE GENOMIC DNA]</scope>
    <source>
        <strain evidence="2">DMR45628</strain>
    </source>
</reference>
<dbReference type="EMBL" id="JASPKY010001225">
    <property type="protein sequence ID" value="KAK9675194.1"/>
    <property type="molecule type" value="Genomic_DNA"/>
</dbReference>
<feature type="compositionally biased region" description="Basic and acidic residues" evidence="1">
    <location>
        <begin position="113"/>
        <end position="126"/>
    </location>
</feature>
<dbReference type="AlphaFoldDB" id="A0AAW1HFR5"/>
<organism evidence="2 3">
    <name type="scientific">Popillia japonica</name>
    <name type="common">Japanese beetle</name>
    <dbReference type="NCBI Taxonomy" id="7064"/>
    <lineage>
        <taxon>Eukaryota</taxon>
        <taxon>Metazoa</taxon>
        <taxon>Ecdysozoa</taxon>
        <taxon>Arthropoda</taxon>
        <taxon>Hexapoda</taxon>
        <taxon>Insecta</taxon>
        <taxon>Pterygota</taxon>
        <taxon>Neoptera</taxon>
        <taxon>Endopterygota</taxon>
        <taxon>Coleoptera</taxon>
        <taxon>Polyphaga</taxon>
        <taxon>Scarabaeiformia</taxon>
        <taxon>Scarabaeidae</taxon>
        <taxon>Rutelinae</taxon>
        <taxon>Popillia</taxon>
    </lineage>
</organism>
<feature type="compositionally biased region" description="Acidic residues" evidence="1">
    <location>
        <begin position="92"/>
        <end position="112"/>
    </location>
</feature>
<proteinExistence type="predicted"/>
<accession>A0AAW1HFR5</accession>
<dbReference type="Proteomes" id="UP001458880">
    <property type="component" value="Unassembled WGS sequence"/>
</dbReference>
<protein>
    <submittedName>
        <fullName evidence="2">Uncharacterized protein</fullName>
    </submittedName>
</protein>
<evidence type="ECO:0000313" key="3">
    <source>
        <dbReference type="Proteomes" id="UP001458880"/>
    </source>
</evidence>